<dbReference type="InterPro" id="IPR000420">
    <property type="entry name" value="Yeast_PIR_rpt"/>
</dbReference>
<accession>A0A699WYU0</accession>
<evidence type="ECO:0000256" key="1">
    <source>
        <dbReference type="ARBA" id="ARBA00022729"/>
    </source>
</evidence>
<sequence length="100" mass="10006">SSSANHSAQPLHSLKSTGVISNTPTNQPPHLPTVNMRFAVLAFVATVAAQVQPISQISDGQIQAPPATATGPAVSSAPAEATSIPAVSLPSRKPTSLGSS</sequence>
<evidence type="ECO:0000313" key="3">
    <source>
        <dbReference type="EMBL" id="GFD52657.1"/>
    </source>
</evidence>
<name>A0A699WYU0_TANCI</name>
<dbReference type="AlphaFoldDB" id="A0A699WYU0"/>
<keyword evidence="1" id="KW-0732">Signal</keyword>
<feature type="compositionally biased region" description="Polar residues" evidence="2">
    <location>
        <begin position="1"/>
        <end position="25"/>
    </location>
</feature>
<organism evidence="3">
    <name type="scientific">Tanacetum cinerariifolium</name>
    <name type="common">Dalmatian daisy</name>
    <name type="synonym">Chrysanthemum cinerariifolium</name>
    <dbReference type="NCBI Taxonomy" id="118510"/>
    <lineage>
        <taxon>Eukaryota</taxon>
        <taxon>Viridiplantae</taxon>
        <taxon>Streptophyta</taxon>
        <taxon>Embryophyta</taxon>
        <taxon>Tracheophyta</taxon>
        <taxon>Spermatophyta</taxon>
        <taxon>Magnoliopsida</taxon>
        <taxon>eudicotyledons</taxon>
        <taxon>Gunneridae</taxon>
        <taxon>Pentapetalae</taxon>
        <taxon>asterids</taxon>
        <taxon>campanulids</taxon>
        <taxon>Asterales</taxon>
        <taxon>Asteraceae</taxon>
        <taxon>Asteroideae</taxon>
        <taxon>Anthemideae</taxon>
        <taxon>Anthemidinae</taxon>
        <taxon>Tanacetum</taxon>
    </lineage>
</organism>
<reference evidence="3" key="1">
    <citation type="journal article" date="2019" name="Sci. Rep.">
        <title>Draft genome of Tanacetum cinerariifolium, the natural source of mosquito coil.</title>
        <authorList>
            <person name="Yamashiro T."/>
            <person name="Shiraishi A."/>
            <person name="Satake H."/>
            <person name="Nakayama K."/>
        </authorList>
    </citation>
    <scope>NUCLEOTIDE SEQUENCE</scope>
</reference>
<dbReference type="Pfam" id="PF00399">
    <property type="entry name" value="PIR"/>
    <property type="match status" value="1"/>
</dbReference>
<comment type="caution">
    <text evidence="3">The sequence shown here is derived from an EMBL/GenBank/DDBJ whole genome shotgun (WGS) entry which is preliminary data.</text>
</comment>
<dbReference type="PROSITE" id="PS50256">
    <property type="entry name" value="PIR_REPEAT_2"/>
    <property type="match status" value="1"/>
</dbReference>
<dbReference type="GO" id="GO:0005199">
    <property type="term" value="F:structural constituent of cell wall"/>
    <property type="evidence" value="ECO:0007669"/>
    <property type="project" value="InterPro"/>
</dbReference>
<proteinExistence type="predicted"/>
<feature type="non-terminal residue" evidence="3">
    <location>
        <position position="1"/>
    </location>
</feature>
<dbReference type="EMBL" id="BKCJ011784824">
    <property type="protein sequence ID" value="GFD52657.1"/>
    <property type="molecule type" value="Genomic_DNA"/>
</dbReference>
<evidence type="ECO:0000256" key="2">
    <source>
        <dbReference type="SAM" id="MobiDB-lite"/>
    </source>
</evidence>
<feature type="region of interest" description="Disordered" evidence="2">
    <location>
        <begin position="1"/>
        <end position="32"/>
    </location>
</feature>
<gene>
    <name evidence="3" type="ORF">Tci_924626</name>
</gene>
<protein>
    <submittedName>
        <fullName evidence="3">Uncharacterized protein</fullName>
    </submittedName>
</protein>
<feature type="region of interest" description="Disordered" evidence="2">
    <location>
        <begin position="62"/>
        <end position="100"/>
    </location>
</feature>